<dbReference type="GO" id="GO:0016020">
    <property type="term" value="C:membrane"/>
    <property type="evidence" value="ECO:0007669"/>
    <property type="project" value="UniProtKB-SubCell"/>
</dbReference>
<feature type="compositionally biased region" description="Low complexity" evidence="6">
    <location>
        <begin position="1"/>
        <end position="11"/>
    </location>
</feature>
<evidence type="ECO:0000256" key="1">
    <source>
        <dbReference type="ARBA" id="ARBA00004141"/>
    </source>
</evidence>
<organism evidence="9 10">
    <name type="scientific">Pararhodospirillum photometricum DSM 122</name>
    <dbReference type="NCBI Taxonomy" id="1150469"/>
    <lineage>
        <taxon>Bacteria</taxon>
        <taxon>Pseudomonadati</taxon>
        <taxon>Pseudomonadota</taxon>
        <taxon>Alphaproteobacteria</taxon>
        <taxon>Rhodospirillales</taxon>
        <taxon>Rhodospirillaceae</taxon>
        <taxon>Pararhodospirillum</taxon>
    </lineage>
</organism>
<dbReference type="Proteomes" id="UP000033220">
    <property type="component" value="Chromosome DSM 122"/>
</dbReference>
<dbReference type="SUPFAM" id="SSF103481">
    <property type="entry name" value="Multidrug resistance efflux transporter EmrE"/>
    <property type="match status" value="2"/>
</dbReference>
<dbReference type="Pfam" id="PF00892">
    <property type="entry name" value="EamA"/>
    <property type="match status" value="2"/>
</dbReference>
<dbReference type="InterPro" id="IPR050638">
    <property type="entry name" value="AA-Vitamin_Transporters"/>
</dbReference>
<proteinExistence type="inferred from homology"/>
<comment type="subcellular location">
    <subcellularLocation>
        <location evidence="1">Membrane</location>
        <topology evidence="1">Multi-pass membrane protein</topology>
    </subcellularLocation>
</comment>
<evidence type="ECO:0000256" key="7">
    <source>
        <dbReference type="SAM" id="Phobius"/>
    </source>
</evidence>
<dbReference type="InterPro" id="IPR037185">
    <property type="entry name" value="EmrE-like"/>
</dbReference>
<accession>H6SRZ4</accession>
<feature type="transmembrane region" description="Helical" evidence="7">
    <location>
        <begin position="272"/>
        <end position="292"/>
    </location>
</feature>
<keyword evidence="3 7" id="KW-0812">Transmembrane</keyword>
<feature type="domain" description="EamA" evidence="8">
    <location>
        <begin position="182"/>
        <end position="314"/>
    </location>
</feature>
<dbReference type="InterPro" id="IPR000620">
    <property type="entry name" value="EamA_dom"/>
</dbReference>
<evidence type="ECO:0000256" key="2">
    <source>
        <dbReference type="ARBA" id="ARBA00007362"/>
    </source>
</evidence>
<feature type="region of interest" description="Disordered" evidence="6">
    <location>
        <begin position="1"/>
        <end position="27"/>
    </location>
</feature>
<sequence>MPGGSPTRTSPWPRPSIDWPADRGGRRMNSAAHRSRATLIGATAIMMWGTLALLTTWTGTIPPFQLTAMAFSVAFVLMAGKWIVTGAPALSHLRQPKAAWALGLAGLFGFHFFYFMALRLAPAVEASLISYLWPLLIVLFAALLPGERLRWFHIGGALLGLAGTVLLVTRGGTIAFDPANLPGHLSALTCAVLWAAYSVLSRRFGTVPTDAVGWFCGATAVLAAVCHLLFETTVWPASVSEGLAVLGLGLGPVGAAFFVWDHGVKHGDIQVLGALSYTAPLISTTLLLAFGQGHFSPVVVAACLLIVGGALVASRDLLIRRRA</sequence>
<dbReference type="PANTHER" id="PTHR32322:SF2">
    <property type="entry name" value="EAMA DOMAIN-CONTAINING PROTEIN"/>
    <property type="match status" value="1"/>
</dbReference>
<dbReference type="EMBL" id="HE663493">
    <property type="protein sequence ID" value="CCG07673.1"/>
    <property type="molecule type" value="Genomic_DNA"/>
</dbReference>
<feature type="transmembrane region" description="Helical" evidence="7">
    <location>
        <begin position="123"/>
        <end position="144"/>
    </location>
</feature>
<keyword evidence="4 7" id="KW-1133">Transmembrane helix</keyword>
<evidence type="ECO:0000256" key="5">
    <source>
        <dbReference type="ARBA" id="ARBA00023136"/>
    </source>
</evidence>
<comment type="similarity">
    <text evidence="2">Belongs to the EamA transporter family.</text>
</comment>
<feature type="transmembrane region" description="Helical" evidence="7">
    <location>
        <begin position="37"/>
        <end position="58"/>
    </location>
</feature>
<dbReference type="STRING" id="1150469.RSPPHO_01047"/>
<feature type="transmembrane region" description="Helical" evidence="7">
    <location>
        <begin position="98"/>
        <end position="117"/>
    </location>
</feature>
<reference evidence="9 10" key="1">
    <citation type="submission" date="2012-02" db="EMBL/GenBank/DDBJ databases">
        <title>Shotgun genome sequence of Phaeospirillum photometricum DSM 122.</title>
        <authorList>
            <person name="Duquesne K."/>
            <person name="Sturgis J."/>
        </authorList>
    </citation>
    <scope>NUCLEOTIDE SEQUENCE [LARGE SCALE GENOMIC DNA]</scope>
    <source>
        <strain evidence="10">DSM122</strain>
    </source>
</reference>
<dbReference type="AlphaFoldDB" id="H6SRZ4"/>
<feature type="transmembrane region" description="Helical" evidence="7">
    <location>
        <begin position="181"/>
        <end position="200"/>
    </location>
</feature>
<feature type="transmembrane region" description="Helical" evidence="7">
    <location>
        <begin position="151"/>
        <end position="169"/>
    </location>
</feature>
<feature type="transmembrane region" description="Helical" evidence="7">
    <location>
        <begin position="64"/>
        <end position="86"/>
    </location>
</feature>
<feature type="transmembrane region" description="Helical" evidence="7">
    <location>
        <begin position="242"/>
        <end position="260"/>
    </location>
</feature>
<dbReference type="KEGG" id="rpm:RSPPHO_01047"/>
<dbReference type="eggNOG" id="COG0697">
    <property type="taxonomic scope" value="Bacteria"/>
</dbReference>
<gene>
    <name evidence="9" type="ORF">RSPPHO_01047</name>
</gene>
<feature type="domain" description="EamA" evidence="8">
    <location>
        <begin position="39"/>
        <end position="168"/>
    </location>
</feature>
<name>H6SRZ4_PARPM</name>
<evidence type="ECO:0000256" key="3">
    <source>
        <dbReference type="ARBA" id="ARBA00022692"/>
    </source>
</evidence>
<evidence type="ECO:0000259" key="8">
    <source>
        <dbReference type="Pfam" id="PF00892"/>
    </source>
</evidence>
<dbReference type="HOGENOM" id="CLU_067094_0_0_5"/>
<dbReference type="PANTHER" id="PTHR32322">
    <property type="entry name" value="INNER MEMBRANE TRANSPORTER"/>
    <property type="match status" value="1"/>
</dbReference>
<dbReference type="PATRIC" id="fig|1150469.3.peg.1194"/>
<evidence type="ECO:0000256" key="6">
    <source>
        <dbReference type="SAM" id="MobiDB-lite"/>
    </source>
</evidence>
<evidence type="ECO:0000313" key="10">
    <source>
        <dbReference type="Proteomes" id="UP000033220"/>
    </source>
</evidence>
<evidence type="ECO:0000313" key="9">
    <source>
        <dbReference type="EMBL" id="CCG07673.1"/>
    </source>
</evidence>
<protein>
    <recommendedName>
        <fullName evidence="8">EamA domain-containing protein</fullName>
    </recommendedName>
</protein>
<keyword evidence="5 7" id="KW-0472">Membrane</keyword>
<evidence type="ECO:0000256" key="4">
    <source>
        <dbReference type="ARBA" id="ARBA00022989"/>
    </source>
</evidence>
<feature type="transmembrane region" description="Helical" evidence="7">
    <location>
        <begin position="298"/>
        <end position="318"/>
    </location>
</feature>
<keyword evidence="10" id="KW-1185">Reference proteome</keyword>
<feature type="transmembrane region" description="Helical" evidence="7">
    <location>
        <begin position="212"/>
        <end position="230"/>
    </location>
</feature>